<protein>
    <submittedName>
        <fullName evidence="1">Uncharacterized protein</fullName>
    </submittedName>
</protein>
<reference evidence="1 2" key="1">
    <citation type="submission" date="2020-12" db="EMBL/GenBank/DDBJ databases">
        <title>Genome assembly for a thermostable protease producing Bacillus cereus MAKP1 strain isolated from chicken gut.</title>
        <authorList>
            <person name="Malaviya A."/>
        </authorList>
    </citation>
    <scope>NUCLEOTIDE SEQUENCE [LARGE SCALE GENOMIC DNA]</scope>
    <source>
        <strain evidence="1 2">MAKP1</strain>
    </source>
</reference>
<dbReference type="AlphaFoldDB" id="A0ABD4LLZ3"/>
<dbReference type="Proteomes" id="UP000613452">
    <property type="component" value="Unassembled WGS sequence"/>
</dbReference>
<dbReference type="EMBL" id="JAEFBZ010000007">
    <property type="protein sequence ID" value="MBK1611798.1"/>
    <property type="molecule type" value="Genomic_DNA"/>
</dbReference>
<gene>
    <name evidence="1" type="ORF">JCR31_28620</name>
</gene>
<comment type="caution">
    <text evidence="1">The sequence shown here is derived from an EMBL/GenBank/DDBJ whole genome shotgun (WGS) entry which is preliminary data.</text>
</comment>
<accession>A0ABD4LLZ3</accession>
<organism evidence="1 2">
    <name type="scientific">Bacillus cereus</name>
    <dbReference type="NCBI Taxonomy" id="1396"/>
    <lineage>
        <taxon>Bacteria</taxon>
        <taxon>Bacillati</taxon>
        <taxon>Bacillota</taxon>
        <taxon>Bacilli</taxon>
        <taxon>Bacillales</taxon>
        <taxon>Bacillaceae</taxon>
        <taxon>Bacillus</taxon>
        <taxon>Bacillus cereus group</taxon>
    </lineage>
</organism>
<sequence>MIISYNFFGLEEGCIWDTPICTDHMDELQISEGIYDEAFLTLDTNIVDDTAKPTNWTLQTLMDAKFTGDLDAGSVGADGFKVTKILIYRTVVGTFKWEAIAEFDYDPDYNVYDYVDRFTENGALYQYAIVPVANEVLGDKLISDEVKSEYEGLFLTDKYENKRFEYDVSLGDIAYNTVSSVNQPIDGQFPIVVFGNSKYRSGNLSVLPLSKNTVALAGQSIDRLAEQVNRQDWMDFLNNGKAKVLRMDSGVLMLVVTHNASLSHMEGSLRDLANISFDFTEIGELNFNNMVKNDLISSAHMQKMTFDDDGGVISG</sequence>
<evidence type="ECO:0000313" key="1">
    <source>
        <dbReference type="EMBL" id="MBK1611798.1"/>
    </source>
</evidence>
<evidence type="ECO:0000313" key="2">
    <source>
        <dbReference type="Proteomes" id="UP000613452"/>
    </source>
</evidence>
<dbReference type="RefSeq" id="WP_200152634.1">
    <property type="nucleotide sequence ID" value="NZ_JAEFBZ010000007.1"/>
</dbReference>
<name>A0ABD4LLZ3_BACCE</name>
<proteinExistence type="predicted"/>